<comment type="caution">
    <text evidence="2">The sequence shown here is derived from an EMBL/GenBank/DDBJ whole genome shotgun (WGS) entry which is preliminary data.</text>
</comment>
<dbReference type="OrthoDB" id="303107at2759"/>
<dbReference type="GeneID" id="30030382"/>
<feature type="compositionally biased region" description="Polar residues" evidence="1">
    <location>
        <begin position="514"/>
        <end position="524"/>
    </location>
</feature>
<evidence type="ECO:0000313" key="2">
    <source>
        <dbReference type="EMBL" id="OBA21325.1"/>
    </source>
</evidence>
<feature type="compositionally biased region" description="Polar residues" evidence="1">
    <location>
        <begin position="491"/>
        <end position="507"/>
    </location>
</feature>
<organism evidence="2 3">
    <name type="scientific">Metschnikowia bicuspidata var. bicuspidata NRRL YB-4993</name>
    <dbReference type="NCBI Taxonomy" id="869754"/>
    <lineage>
        <taxon>Eukaryota</taxon>
        <taxon>Fungi</taxon>
        <taxon>Dikarya</taxon>
        <taxon>Ascomycota</taxon>
        <taxon>Saccharomycotina</taxon>
        <taxon>Pichiomycetes</taxon>
        <taxon>Metschnikowiaceae</taxon>
        <taxon>Metschnikowia</taxon>
    </lineage>
</organism>
<gene>
    <name evidence="2" type="ORF">METBIDRAFT_41470</name>
</gene>
<dbReference type="STRING" id="869754.A0A1A0HBG2"/>
<evidence type="ECO:0000313" key="3">
    <source>
        <dbReference type="Proteomes" id="UP000092555"/>
    </source>
</evidence>
<accession>A0A1A0HBG2</accession>
<dbReference type="EMBL" id="LXTC01000003">
    <property type="protein sequence ID" value="OBA21325.1"/>
    <property type="molecule type" value="Genomic_DNA"/>
</dbReference>
<reference evidence="2 3" key="1">
    <citation type="submission" date="2016-05" db="EMBL/GenBank/DDBJ databases">
        <title>Comparative genomics of biotechnologically important yeasts.</title>
        <authorList>
            <consortium name="DOE Joint Genome Institute"/>
            <person name="Riley R."/>
            <person name="Haridas S."/>
            <person name="Wolfe K.H."/>
            <person name="Lopes M.R."/>
            <person name="Hittinger C.T."/>
            <person name="Goker M."/>
            <person name="Salamov A."/>
            <person name="Wisecaver J."/>
            <person name="Long T.M."/>
            <person name="Aerts A.L."/>
            <person name="Barry K."/>
            <person name="Choi C."/>
            <person name="Clum A."/>
            <person name="Coughlan A.Y."/>
            <person name="Deshpande S."/>
            <person name="Douglass A.P."/>
            <person name="Hanson S.J."/>
            <person name="Klenk H.-P."/>
            <person name="LaButti K."/>
            <person name="Lapidus A."/>
            <person name="Lindquist E."/>
            <person name="Lipzen A."/>
            <person name="Meier-kolthoff J.P."/>
            <person name="Ohm R.A."/>
            <person name="Otillar R.P."/>
            <person name="Pangilinan J."/>
            <person name="Peng Y."/>
            <person name="Rokas A."/>
            <person name="Rosa C.A."/>
            <person name="Scheuner C."/>
            <person name="Sibirny A.A."/>
            <person name="Slot J.C."/>
            <person name="Stielow J.B."/>
            <person name="Sun H."/>
            <person name="Kurtzman C.P."/>
            <person name="Blackwell M."/>
            <person name="Grigoriev I.V."/>
            <person name="Jeffries T.W."/>
        </authorList>
    </citation>
    <scope>NUCLEOTIDE SEQUENCE [LARGE SCALE GENOMIC DNA]</scope>
    <source>
        <strain evidence="2 3">NRRL YB-4993</strain>
    </source>
</reference>
<name>A0A1A0HBG2_9ASCO</name>
<feature type="compositionally biased region" description="Polar residues" evidence="1">
    <location>
        <begin position="463"/>
        <end position="472"/>
    </location>
</feature>
<dbReference type="RefSeq" id="XP_018711835.1">
    <property type="nucleotide sequence ID" value="XM_018857406.1"/>
</dbReference>
<feature type="region of interest" description="Disordered" evidence="1">
    <location>
        <begin position="349"/>
        <end position="386"/>
    </location>
</feature>
<sequence length="535" mass="60095">MPSTKSATPSVPPGHAAETLRIGTADEIATLAKLTPVVLPNDALVASLKESHPDDPRWRLFRNHPDYIYVINWLFQCRGYIRLASEHFDTDLFEIELFELVNPPPVDDMALLINKIKLALISKVHGKKVLSLAMFETLFRVYFGGSTPLSGPSEEEAGGSPQVADPSVYPCFEDLFIDEKLAVLAILITEVSLYPDFRDFIDKAKIPPENLRLFSGAKLAARDSRRAEEYLLLFDDTALYKRTISAPELSIPKKRKLAPQYPESHYPQEAFDITAIQYELVYKDVYGLDALIKDLLKNKKTKNNKAVLDVIRDDLLISNIFSYEIKKRKILSGRRKEFEMARLLATRKRSSRIEAKEKQKHLEEQERKAHDLEDLKHATSRRSQRARDLQELKLRMDFTAGLSRGERLNLRKEKGDETVVVPDATPISSRENTPLSVESSVSSIQTVASPGSSIALMEPAPPSSQTAASFNRSMESTENEEEMPEPHTVARSINDTTSDLETPSAQHTPGPEENANTSRNNTEVANEVLAVDENI</sequence>
<dbReference type="AlphaFoldDB" id="A0A1A0HBG2"/>
<proteinExistence type="predicted"/>
<keyword evidence="3" id="KW-1185">Reference proteome</keyword>
<dbReference type="Proteomes" id="UP000092555">
    <property type="component" value="Unassembled WGS sequence"/>
</dbReference>
<evidence type="ECO:0000256" key="1">
    <source>
        <dbReference type="SAM" id="MobiDB-lite"/>
    </source>
</evidence>
<feature type="compositionally biased region" description="Basic and acidic residues" evidence="1">
    <location>
        <begin position="351"/>
        <end position="377"/>
    </location>
</feature>
<protein>
    <submittedName>
        <fullName evidence="2">Uncharacterized protein</fullName>
    </submittedName>
</protein>
<feature type="region of interest" description="Disordered" evidence="1">
    <location>
        <begin position="453"/>
        <end position="535"/>
    </location>
</feature>